<dbReference type="STRING" id="561176.SAMN04488561_4478"/>
<name>A0A1H5PJ36_9ACTN</name>
<accession>A0A1H5PJ36</accession>
<dbReference type="AlphaFoldDB" id="A0A1H5PJ36"/>
<sequence length="166" mass="18586">MLKVGDHRELQAAVLALKVMNRDLSKDIRRATVQTMNPVWREEVNSRARSETDRLIIAKGARIAGGNPPKAVAASSRRKLSGGLVPVESWAGFEFGSERDRIRSYRRRNRSGSGTHRVTRHTMRQLPARTPKGRVGYAAFAEVGPRMVSLWISLIVKKTHDAFEGK</sequence>
<organism evidence="1 2">
    <name type="scientific">Jiangella alba</name>
    <dbReference type="NCBI Taxonomy" id="561176"/>
    <lineage>
        <taxon>Bacteria</taxon>
        <taxon>Bacillati</taxon>
        <taxon>Actinomycetota</taxon>
        <taxon>Actinomycetes</taxon>
        <taxon>Jiangellales</taxon>
        <taxon>Jiangellaceae</taxon>
        <taxon>Jiangella</taxon>
    </lineage>
</organism>
<reference evidence="2" key="1">
    <citation type="submission" date="2016-10" db="EMBL/GenBank/DDBJ databases">
        <authorList>
            <person name="Varghese N."/>
            <person name="Submissions S."/>
        </authorList>
    </citation>
    <scope>NUCLEOTIDE SEQUENCE [LARGE SCALE GENOMIC DNA]</scope>
    <source>
        <strain evidence="2">DSM 45237</strain>
    </source>
</reference>
<evidence type="ECO:0000313" key="2">
    <source>
        <dbReference type="Proteomes" id="UP000181980"/>
    </source>
</evidence>
<dbReference type="RefSeq" id="WP_069110169.1">
    <property type="nucleotide sequence ID" value="NZ_FNUC01000004.1"/>
</dbReference>
<protein>
    <submittedName>
        <fullName evidence="1">Uncharacterized protein</fullName>
    </submittedName>
</protein>
<dbReference type="OrthoDB" id="4979053at2"/>
<proteinExistence type="predicted"/>
<keyword evidence="2" id="KW-1185">Reference proteome</keyword>
<gene>
    <name evidence="1" type="ORF">SAMN04488561_4478</name>
</gene>
<dbReference type="Proteomes" id="UP000181980">
    <property type="component" value="Unassembled WGS sequence"/>
</dbReference>
<evidence type="ECO:0000313" key="1">
    <source>
        <dbReference type="EMBL" id="SEF13799.1"/>
    </source>
</evidence>
<dbReference type="EMBL" id="FNUC01000004">
    <property type="protein sequence ID" value="SEF13799.1"/>
    <property type="molecule type" value="Genomic_DNA"/>
</dbReference>